<dbReference type="RefSeq" id="WP_126366968.1">
    <property type="nucleotide sequence ID" value="NZ_CP034547.1"/>
</dbReference>
<organism evidence="1 2">
    <name type="scientific">Burkholderia cenocepacia</name>
    <dbReference type="NCBI Taxonomy" id="95486"/>
    <lineage>
        <taxon>Bacteria</taxon>
        <taxon>Pseudomonadati</taxon>
        <taxon>Pseudomonadota</taxon>
        <taxon>Betaproteobacteria</taxon>
        <taxon>Burkholderiales</taxon>
        <taxon>Burkholderiaceae</taxon>
        <taxon>Burkholderia</taxon>
        <taxon>Burkholderia cepacia complex</taxon>
    </lineage>
</organism>
<accession>A0A3Q9FCA6</accession>
<reference evidence="1 2" key="1">
    <citation type="submission" date="2018-12" db="EMBL/GenBank/DDBJ databases">
        <title>Cadmium resistance mechanism in endophytic bacteria Burkholderia cenocepacia YG-3.</title>
        <authorList>
            <person name="Zhang X."/>
            <person name="Wang X."/>
            <person name="Zhu Y."/>
        </authorList>
    </citation>
    <scope>NUCLEOTIDE SEQUENCE [LARGE SCALE GENOMIC DNA]</scope>
    <source>
        <strain evidence="1 2">YG-3</strain>
    </source>
</reference>
<evidence type="ECO:0000313" key="1">
    <source>
        <dbReference type="EMBL" id="AZQ54292.1"/>
    </source>
</evidence>
<dbReference type="Pfam" id="PF07419">
    <property type="entry name" value="PilM"/>
    <property type="match status" value="1"/>
</dbReference>
<dbReference type="EMBL" id="CP034547">
    <property type="protein sequence ID" value="AZQ54292.1"/>
    <property type="molecule type" value="Genomic_DNA"/>
</dbReference>
<dbReference type="Proteomes" id="UP000277191">
    <property type="component" value="Chromosome 3"/>
</dbReference>
<name>A0A3Q9FCA6_9BURK</name>
<sequence>MFLIWIVAAFAMLTGAYALLGAEAAPAPLAPSAMALAANMSAYRQAVAAFARANPSFAGSVPAASLAPYLGATVPDPMWRNYVQPNTGYAGSLVVVYAASSSAAAAAAVDGIEQIAQGSALAGVALGANLVSPGNPAVPLPAALANAIPNGMPVWMAQAYD</sequence>
<evidence type="ECO:0000313" key="2">
    <source>
        <dbReference type="Proteomes" id="UP000277191"/>
    </source>
</evidence>
<gene>
    <name evidence="1" type="ORF">D5R55_25505</name>
</gene>
<protein>
    <submittedName>
        <fullName evidence="1">Pilus assembly protein PilM</fullName>
    </submittedName>
</protein>
<proteinExistence type="predicted"/>
<dbReference type="InterPro" id="IPR041883">
    <property type="entry name" value="PilM_N-ter"/>
</dbReference>
<dbReference type="AlphaFoldDB" id="A0A3Q9FCA6"/>
<dbReference type="InterPro" id="IPR009987">
    <property type="entry name" value="IM_PilM"/>
</dbReference>
<dbReference type="Gene3D" id="3.30.1300.90">
    <property type="entry name" value="PilM protein, N-terminal domain"/>
    <property type="match status" value="1"/>
</dbReference>